<feature type="transmembrane region" description="Helical" evidence="1">
    <location>
        <begin position="20"/>
        <end position="43"/>
    </location>
</feature>
<feature type="domain" description="TadE-like" evidence="2">
    <location>
        <begin position="18"/>
        <end position="60"/>
    </location>
</feature>
<comment type="caution">
    <text evidence="3">The sequence shown here is derived from an EMBL/GenBank/DDBJ whole genome shotgun (WGS) entry which is preliminary data.</text>
</comment>
<evidence type="ECO:0000313" key="4">
    <source>
        <dbReference type="Proteomes" id="UP000051295"/>
    </source>
</evidence>
<reference evidence="3 4" key="1">
    <citation type="submission" date="2015-04" db="EMBL/GenBank/DDBJ databases">
        <title>The draft genome sequence of Roseovarius sp.R12b.</title>
        <authorList>
            <person name="Li G."/>
            <person name="Lai Q."/>
            <person name="Shao Z."/>
            <person name="Yan P."/>
        </authorList>
    </citation>
    <scope>NUCLEOTIDE SEQUENCE [LARGE SCALE GENOMIC DNA]</scope>
    <source>
        <strain evidence="3 4">R12B</strain>
    </source>
</reference>
<dbReference type="InterPro" id="IPR012495">
    <property type="entry name" value="TadE-like_dom"/>
</dbReference>
<evidence type="ECO:0000259" key="2">
    <source>
        <dbReference type="Pfam" id="PF07811"/>
    </source>
</evidence>
<sequence length="178" mass="19812">MIRRLKTALLRLGYEESGSASVEFVIIFPIYLSFILMSIELGFVTMRHTLLERGLDIAVREVRLGTGTAPQHDAIKDIVCDNAVMVLNCKDKLRLEMRPADIFALQSLDTTADCTDKAEPAKPVRTFTPGVANQLMLMRACYKYEPFFPDEFLGSALEKDGSGEASIISMTAFVQEPN</sequence>
<dbReference type="EMBL" id="LAXJ01000018">
    <property type="protein sequence ID" value="KRS11613.1"/>
    <property type="molecule type" value="Genomic_DNA"/>
</dbReference>
<keyword evidence="1" id="KW-0812">Transmembrane</keyword>
<dbReference type="Pfam" id="PF07811">
    <property type="entry name" value="TadE"/>
    <property type="match status" value="1"/>
</dbReference>
<proteinExistence type="predicted"/>
<dbReference type="AlphaFoldDB" id="A0A0T5NRP9"/>
<keyword evidence="1" id="KW-0472">Membrane</keyword>
<dbReference type="RefSeq" id="WP_057794798.1">
    <property type="nucleotide sequence ID" value="NZ_LAXJ01000018.1"/>
</dbReference>
<dbReference type="STRING" id="1641875.XM53_15150"/>
<accession>A0A0T5NRP9</accession>
<evidence type="ECO:0000256" key="1">
    <source>
        <dbReference type="SAM" id="Phobius"/>
    </source>
</evidence>
<dbReference type="PATRIC" id="fig|1641875.4.peg.840"/>
<dbReference type="OrthoDB" id="7907064at2"/>
<protein>
    <submittedName>
        <fullName evidence="3">Pilus assembly protein TadE</fullName>
    </submittedName>
</protein>
<organism evidence="3 4">
    <name type="scientific">Roseovarius atlanticus</name>
    <dbReference type="NCBI Taxonomy" id="1641875"/>
    <lineage>
        <taxon>Bacteria</taxon>
        <taxon>Pseudomonadati</taxon>
        <taxon>Pseudomonadota</taxon>
        <taxon>Alphaproteobacteria</taxon>
        <taxon>Rhodobacterales</taxon>
        <taxon>Roseobacteraceae</taxon>
        <taxon>Roseovarius</taxon>
    </lineage>
</organism>
<dbReference type="Proteomes" id="UP000051295">
    <property type="component" value="Unassembled WGS sequence"/>
</dbReference>
<evidence type="ECO:0000313" key="3">
    <source>
        <dbReference type="EMBL" id="KRS11613.1"/>
    </source>
</evidence>
<gene>
    <name evidence="3" type="ORF">XM53_15150</name>
</gene>
<name>A0A0T5NRP9_9RHOB</name>
<keyword evidence="1" id="KW-1133">Transmembrane helix</keyword>
<keyword evidence="4" id="KW-1185">Reference proteome</keyword>